<dbReference type="AlphaFoldDB" id="A0AAU8DL57"/>
<gene>
    <name evidence="1" type="ORF">ABLG96_12445</name>
</gene>
<sequence length="223" mass="23044">MTSTVMTNTAVTGTIDTVDARRPTPFEQIVGIDGGLPGEAAAEHFLARAIHALRQEGVHVGTAATHRAQVDEIPHVSLSLSMSPTADAAGVVELLSSLLNTAGTTTGAIWTGGSGIGLPALQGSAEQAAAAHHDRSSGRVVRFPGSDKLTGTVTVADVLSTAIDRIEVLGGGDPAPGSLLVTRDFLRPRWNSGRLVLHVQPAVGDTWVPFETPKPTPCCANHN</sequence>
<organism evidence="1">
    <name type="scientific">Nakamurella sp. A5-74</name>
    <dbReference type="NCBI Taxonomy" id="3158264"/>
    <lineage>
        <taxon>Bacteria</taxon>
        <taxon>Bacillati</taxon>
        <taxon>Actinomycetota</taxon>
        <taxon>Actinomycetes</taxon>
        <taxon>Nakamurellales</taxon>
        <taxon>Nakamurellaceae</taxon>
        <taxon>Nakamurella</taxon>
    </lineage>
</organism>
<protein>
    <submittedName>
        <fullName evidence="1">Uncharacterized protein</fullName>
    </submittedName>
</protein>
<name>A0AAU8DL57_9ACTN</name>
<proteinExistence type="predicted"/>
<evidence type="ECO:0000313" key="1">
    <source>
        <dbReference type="EMBL" id="XCG62087.1"/>
    </source>
</evidence>
<dbReference type="EMBL" id="CP159218">
    <property type="protein sequence ID" value="XCG62087.1"/>
    <property type="molecule type" value="Genomic_DNA"/>
</dbReference>
<reference evidence="1" key="1">
    <citation type="submission" date="2024-05" db="EMBL/GenBank/DDBJ databases">
        <authorList>
            <person name="Cai S.Y."/>
            <person name="Jin L.M."/>
            <person name="Li H.R."/>
        </authorList>
    </citation>
    <scope>NUCLEOTIDE SEQUENCE</scope>
    <source>
        <strain evidence="1">A5-74</strain>
    </source>
</reference>
<dbReference type="RefSeq" id="WP_353647702.1">
    <property type="nucleotide sequence ID" value="NZ_CP159218.1"/>
</dbReference>
<accession>A0AAU8DL57</accession>